<accession>A0A4R5VQD4</accession>
<dbReference type="GO" id="GO:0003677">
    <property type="term" value="F:DNA binding"/>
    <property type="evidence" value="ECO:0007669"/>
    <property type="project" value="UniProtKB-KW"/>
</dbReference>
<dbReference type="InterPro" id="IPR000847">
    <property type="entry name" value="LysR_HTH_N"/>
</dbReference>
<evidence type="ECO:0000256" key="4">
    <source>
        <dbReference type="ARBA" id="ARBA00023163"/>
    </source>
</evidence>
<dbReference type="InterPro" id="IPR036388">
    <property type="entry name" value="WH-like_DNA-bd_sf"/>
</dbReference>
<dbReference type="OrthoDB" id="6555293at2"/>
<dbReference type="InterPro" id="IPR005119">
    <property type="entry name" value="LysR_subst-bd"/>
</dbReference>
<dbReference type="PANTHER" id="PTHR30579">
    <property type="entry name" value="TRANSCRIPTIONAL REGULATOR"/>
    <property type="match status" value="1"/>
</dbReference>
<reference evidence="6 7" key="1">
    <citation type="submission" date="2019-03" db="EMBL/GenBank/DDBJ databases">
        <title>Sapientia aquatica gen. nov., sp. nov., isolated from a crater lake.</title>
        <authorList>
            <person name="Felfoldi T."/>
            <person name="Szabo A."/>
            <person name="Toth E."/>
            <person name="Schumann P."/>
            <person name="Keki Z."/>
            <person name="Marialigeti K."/>
            <person name="Mathe I."/>
        </authorList>
    </citation>
    <scope>NUCLEOTIDE SEQUENCE [LARGE SCALE GENOMIC DNA]</scope>
    <source>
        <strain evidence="6 7">SA-152</strain>
    </source>
</reference>
<keyword evidence="4" id="KW-0804">Transcription</keyword>
<dbReference type="SUPFAM" id="SSF53850">
    <property type="entry name" value="Periplasmic binding protein-like II"/>
    <property type="match status" value="1"/>
</dbReference>
<evidence type="ECO:0000259" key="5">
    <source>
        <dbReference type="PROSITE" id="PS50931"/>
    </source>
</evidence>
<dbReference type="Pfam" id="PF00126">
    <property type="entry name" value="HTH_1"/>
    <property type="match status" value="1"/>
</dbReference>
<dbReference type="GO" id="GO:0003700">
    <property type="term" value="F:DNA-binding transcription factor activity"/>
    <property type="evidence" value="ECO:0007669"/>
    <property type="project" value="InterPro"/>
</dbReference>
<dbReference type="PROSITE" id="PS50931">
    <property type="entry name" value="HTH_LYSR"/>
    <property type="match status" value="1"/>
</dbReference>
<protein>
    <submittedName>
        <fullName evidence="6">LysR family transcriptional regulator</fullName>
    </submittedName>
</protein>
<dbReference type="Pfam" id="PF03466">
    <property type="entry name" value="LysR_substrate"/>
    <property type="match status" value="1"/>
</dbReference>
<evidence type="ECO:0000256" key="3">
    <source>
        <dbReference type="ARBA" id="ARBA00023125"/>
    </source>
</evidence>
<evidence type="ECO:0000313" key="6">
    <source>
        <dbReference type="EMBL" id="TDK60457.1"/>
    </source>
</evidence>
<evidence type="ECO:0000313" key="7">
    <source>
        <dbReference type="Proteomes" id="UP000294829"/>
    </source>
</evidence>
<dbReference type="InterPro" id="IPR036390">
    <property type="entry name" value="WH_DNA-bd_sf"/>
</dbReference>
<keyword evidence="3" id="KW-0238">DNA-binding</keyword>
<name>A0A4R5VQD4_9BURK</name>
<comment type="similarity">
    <text evidence="1">Belongs to the LysR transcriptional regulatory family.</text>
</comment>
<dbReference type="Proteomes" id="UP000294829">
    <property type="component" value="Unassembled WGS sequence"/>
</dbReference>
<organism evidence="6 7">
    <name type="scientific">Sapientia aquatica</name>
    <dbReference type="NCBI Taxonomy" id="1549640"/>
    <lineage>
        <taxon>Bacteria</taxon>
        <taxon>Pseudomonadati</taxon>
        <taxon>Pseudomonadota</taxon>
        <taxon>Betaproteobacteria</taxon>
        <taxon>Burkholderiales</taxon>
        <taxon>Oxalobacteraceae</taxon>
        <taxon>Sapientia</taxon>
    </lineage>
</organism>
<dbReference type="Gene3D" id="1.10.10.10">
    <property type="entry name" value="Winged helix-like DNA-binding domain superfamily/Winged helix DNA-binding domain"/>
    <property type="match status" value="1"/>
</dbReference>
<keyword evidence="2" id="KW-0805">Transcription regulation</keyword>
<comment type="caution">
    <text evidence="6">The sequence shown here is derived from an EMBL/GenBank/DDBJ whole genome shotgun (WGS) entry which is preliminary data.</text>
</comment>
<gene>
    <name evidence="6" type="ORF">E2I14_18230</name>
</gene>
<dbReference type="PANTHER" id="PTHR30579:SF7">
    <property type="entry name" value="HTH-TYPE TRANSCRIPTIONAL REGULATOR LRHA-RELATED"/>
    <property type="match status" value="1"/>
</dbReference>
<sequence>MECCGARLFIIAPRFYNNVPLSTSPKLIMKLRNLDLDLLRTFCKIIDTGGFTAASDHLHITQSTVSVHMARLEEFVGYRLIDRQRGAVILTEHGEVLLSYARRILAINDETIFRMSDFEIKGMLRLGVVEYLAPHRVPAILSRLRATFPKLDLRLKIDLSGSLLRELEEGKLDVVIAARSEANQGGVNLLEEQLFWAAHHDFRLEADKPLPLALLPPPCFYREAAISALNSIGRSWVGAVTTMNVGGVQAAVSAGLAVGVLSQSSLLPNIRRMGETEGFPALPKFNIALFTGQGDVSLDVKPIVEFIMAEISNLSV</sequence>
<evidence type="ECO:0000256" key="2">
    <source>
        <dbReference type="ARBA" id="ARBA00023015"/>
    </source>
</evidence>
<keyword evidence="7" id="KW-1185">Reference proteome</keyword>
<proteinExistence type="inferred from homology"/>
<dbReference type="SUPFAM" id="SSF46785">
    <property type="entry name" value="Winged helix' DNA-binding domain"/>
    <property type="match status" value="1"/>
</dbReference>
<dbReference type="InterPro" id="IPR050176">
    <property type="entry name" value="LTTR"/>
</dbReference>
<dbReference type="Gene3D" id="3.40.190.10">
    <property type="entry name" value="Periplasmic binding protein-like II"/>
    <property type="match status" value="2"/>
</dbReference>
<feature type="domain" description="HTH lysR-type" evidence="5">
    <location>
        <begin position="34"/>
        <end position="91"/>
    </location>
</feature>
<dbReference type="PRINTS" id="PR00039">
    <property type="entry name" value="HTHLYSR"/>
</dbReference>
<dbReference type="AlphaFoldDB" id="A0A4R5VQD4"/>
<dbReference type="EMBL" id="SMYL01000017">
    <property type="protein sequence ID" value="TDK60457.1"/>
    <property type="molecule type" value="Genomic_DNA"/>
</dbReference>
<evidence type="ECO:0000256" key="1">
    <source>
        <dbReference type="ARBA" id="ARBA00009437"/>
    </source>
</evidence>